<keyword evidence="5" id="KW-1185">Reference proteome</keyword>
<protein>
    <submittedName>
        <fullName evidence="4">Stage III sporulation protein AA</fullName>
    </submittedName>
</protein>
<evidence type="ECO:0000256" key="2">
    <source>
        <dbReference type="ARBA" id="ARBA00022840"/>
    </source>
</evidence>
<dbReference type="Gene3D" id="3.40.50.300">
    <property type="entry name" value="P-loop containing nucleotide triphosphate hydrolases"/>
    <property type="match status" value="1"/>
</dbReference>
<evidence type="ECO:0000313" key="4">
    <source>
        <dbReference type="EMBL" id="GGE53775.1"/>
    </source>
</evidence>
<dbReference type="Proteomes" id="UP000605259">
    <property type="component" value="Unassembled WGS sequence"/>
</dbReference>
<dbReference type="PANTHER" id="PTHR20953:SF3">
    <property type="entry name" value="P-LOOP CONTAINING NUCLEOSIDE TRIPHOSPHATE HYDROLASES SUPERFAMILY PROTEIN"/>
    <property type="match status" value="1"/>
</dbReference>
<dbReference type="AlphaFoldDB" id="A0A917AHA9"/>
<dbReference type="PANTHER" id="PTHR20953">
    <property type="entry name" value="KINASE-RELATED"/>
    <property type="match status" value="1"/>
</dbReference>
<gene>
    <name evidence="4" type="primary">spoIIIAA</name>
    <name evidence="4" type="ORF">GCM10007140_00110</name>
</gene>
<dbReference type="EMBL" id="BMFK01000001">
    <property type="protein sequence ID" value="GGE53775.1"/>
    <property type="molecule type" value="Genomic_DNA"/>
</dbReference>
<reference evidence="4" key="2">
    <citation type="submission" date="2020-09" db="EMBL/GenBank/DDBJ databases">
        <authorList>
            <person name="Sun Q."/>
            <person name="Zhou Y."/>
        </authorList>
    </citation>
    <scope>NUCLEOTIDE SEQUENCE</scope>
    <source>
        <strain evidence="4">CGMCC 1.12698</strain>
    </source>
</reference>
<keyword evidence="2" id="KW-0067">ATP-binding</keyword>
<comment type="caution">
    <text evidence="4">The sequence shown here is derived from an EMBL/GenBank/DDBJ whole genome shotgun (WGS) entry which is preliminary data.</text>
</comment>
<dbReference type="InterPro" id="IPR027417">
    <property type="entry name" value="P-loop_NTPase"/>
</dbReference>
<dbReference type="InterPro" id="IPR045735">
    <property type="entry name" value="Spore_III_AA_AAA+_ATPase"/>
</dbReference>
<feature type="domain" description="AAA+ ATPase" evidence="3">
    <location>
        <begin position="138"/>
        <end position="286"/>
    </location>
</feature>
<dbReference type="SMART" id="SM00382">
    <property type="entry name" value="AAA"/>
    <property type="match status" value="1"/>
</dbReference>
<keyword evidence="1" id="KW-0547">Nucleotide-binding</keyword>
<dbReference type="InterPro" id="IPR014217">
    <property type="entry name" value="Spore_III_AA"/>
</dbReference>
<dbReference type="SUPFAM" id="SSF52540">
    <property type="entry name" value="P-loop containing nucleoside triphosphate hydrolases"/>
    <property type="match status" value="1"/>
</dbReference>
<evidence type="ECO:0000313" key="5">
    <source>
        <dbReference type="Proteomes" id="UP000605259"/>
    </source>
</evidence>
<dbReference type="Pfam" id="PF19568">
    <property type="entry name" value="Spore_III_AA"/>
    <property type="match status" value="1"/>
</dbReference>
<evidence type="ECO:0000259" key="3">
    <source>
        <dbReference type="SMART" id="SM00382"/>
    </source>
</evidence>
<dbReference type="InterPro" id="IPR003593">
    <property type="entry name" value="AAA+_ATPase"/>
</dbReference>
<evidence type="ECO:0000256" key="1">
    <source>
        <dbReference type="ARBA" id="ARBA00022741"/>
    </source>
</evidence>
<name>A0A917AHA9_9BACI</name>
<proteinExistence type="predicted"/>
<reference evidence="4" key="1">
    <citation type="journal article" date="2014" name="Int. J. Syst. Evol. Microbiol.">
        <title>Complete genome sequence of Corynebacterium casei LMG S-19264T (=DSM 44701T), isolated from a smear-ripened cheese.</title>
        <authorList>
            <consortium name="US DOE Joint Genome Institute (JGI-PGF)"/>
            <person name="Walter F."/>
            <person name="Albersmeier A."/>
            <person name="Kalinowski J."/>
            <person name="Ruckert C."/>
        </authorList>
    </citation>
    <scope>NUCLEOTIDE SEQUENCE</scope>
    <source>
        <strain evidence="4">CGMCC 1.12698</strain>
    </source>
</reference>
<dbReference type="CDD" id="cd00009">
    <property type="entry name" value="AAA"/>
    <property type="match status" value="1"/>
</dbReference>
<sequence>MIEVFDVLPSSIQTIVHTMMKKHNCSVDEIEEIRVRVNRPLELMMRGAPYFSTYVVHKEDGVHLLNQLSHYSLYTMEEELRRGYITIKGGHRVGLAGRVVTEKGNVKMIKEVTSFNIRIAKEQVGIAERLIPHIYRGRWQNMMIIGPPQTGKTTLLRDLARIVSIGDRDRKIPSYKVGIVDERSEIAGSVKGIPQYSFGTRVDVLDACPKAEGMMMLIRSMSPEVIVVDEIGREEDTEAIIEAVNAGVQLMVTVHGYEYHDLMKRPSMKEIIEANVFQRFIILSRDQGPGTIKRICDSEGKELPLRVGGGVWLS</sequence>
<dbReference type="GO" id="GO:0005524">
    <property type="term" value="F:ATP binding"/>
    <property type="evidence" value="ECO:0007669"/>
    <property type="project" value="UniProtKB-KW"/>
</dbReference>
<dbReference type="RefSeq" id="WP_188386427.1">
    <property type="nucleotide sequence ID" value="NZ_BMFK01000001.1"/>
</dbReference>
<accession>A0A917AHA9</accession>
<dbReference type="NCBIfam" id="TIGR02858">
    <property type="entry name" value="spore_III_AA"/>
    <property type="match status" value="1"/>
</dbReference>
<organism evidence="4 5">
    <name type="scientific">Priestia taiwanensis</name>
    <dbReference type="NCBI Taxonomy" id="1347902"/>
    <lineage>
        <taxon>Bacteria</taxon>
        <taxon>Bacillati</taxon>
        <taxon>Bacillota</taxon>
        <taxon>Bacilli</taxon>
        <taxon>Bacillales</taxon>
        <taxon>Bacillaceae</taxon>
        <taxon>Priestia</taxon>
    </lineage>
</organism>